<dbReference type="GO" id="GO:0022625">
    <property type="term" value="C:cytosolic large ribosomal subunit"/>
    <property type="evidence" value="ECO:0007669"/>
    <property type="project" value="TreeGrafter"/>
</dbReference>
<keyword evidence="4 7" id="KW-0689">Ribosomal protein</keyword>
<evidence type="ECO:0000256" key="8">
    <source>
        <dbReference type="RuleBase" id="RU004005"/>
    </source>
</evidence>
<dbReference type="NCBIfam" id="TIGR01044">
    <property type="entry name" value="rplV_bact"/>
    <property type="match status" value="1"/>
</dbReference>
<evidence type="ECO:0000256" key="1">
    <source>
        <dbReference type="ARBA" id="ARBA00009451"/>
    </source>
</evidence>
<dbReference type="InterPro" id="IPR036394">
    <property type="entry name" value="Ribosomal_uL22_sf"/>
</dbReference>
<evidence type="ECO:0000256" key="10">
    <source>
        <dbReference type="RuleBase" id="RU004008"/>
    </source>
</evidence>
<protein>
    <recommendedName>
        <fullName evidence="6 7">Large ribosomal subunit protein uL22</fullName>
    </recommendedName>
</protein>
<dbReference type="PANTHER" id="PTHR13501">
    <property type="entry name" value="CHLOROPLAST 50S RIBOSOMAL PROTEIN L22-RELATED"/>
    <property type="match status" value="1"/>
</dbReference>
<dbReference type="RefSeq" id="WP_061833413.1">
    <property type="nucleotide sequence ID" value="NZ_LUKE01000001.1"/>
</dbReference>
<dbReference type="InterPro" id="IPR001063">
    <property type="entry name" value="Ribosomal_uL22"/>
</dbReference>
<dbReference type="CDD" id="cd00336">
    <property type="entry name" value="Ribosomal_L22"/>
    <property type="match status" value="1"/>
</dbReference>
<dbReference type="OrthoDB" id="5296107at2"/>
<dbReference type="Proteomes" id="UP000075320">
    <property type="component" value="Unassembled WGS sequence"/>
</dbReference>
<comment type="caution">
    <text evidence="11">The sequence shown here is derived from an EMBL/GenBank/DDBJ whole genome shotgun (WGS) entry which is preliminary data.</text>
</comment>
<evidence type="ECO:0000256" key="3">
    <source>
        <dbReference type="ARBA" id="ARBA00022884"/>
    </source>
</evidence>
<accession>A0A150WN90</accession>
<evidence type="ECO:0000313" key="11">
    <source>
        <dbReference type="EMBL" id="KYG65870.1"/>
    </source>
</evidence>
<comment type="function">
    <text evidence="7">The globular domain of the protein is located near the polypeptide exit tunnel on the outside of the subunit, while an extended beta-hairpin is found that lines the wall of the exit tunnel in the center of the 70S ribosome.</text>
</comment>
<sequence length="110" mass="12372">MEVKASLKYARVGAQKARLVADLVRGKDVNEAVKTLTFLNKKTAGMVKKLIESAVANAEYKKVMDVDNLYVKTIWVDQGPVLKRFRPRAQGRAFGVRKKTSHINVVLEEK</sequence>
<proteinExistence type="inferred from homology"/>
<organism evidence="11 12">
    <name type="scientific">Bdellovibrio bacteriovorus</name>
    <dbReference type="NCBI Taxonomy" id="959"/>
    <lineage>
        <taxon>Bacteria</taxon>
        <taxon>Pseudomonadati</taxon>
        <taxon>Bdellovibrionota</taxon>
        <taxon>Bdellovibrionia</taxon>
        <taxon>Bdellovibrionales</taxon>
        <taxon>Pseudobdellovibrionaceae</taxon>
        <taxon>Bdellovibrio</taxon>
    </lineage>
</organism>
<dbReference type="SUPFAM" id="SSF54843">
    <property type="entry name" value="Ribosomal protein L22"/>
    <property type="match status" value="1"/>
</dbReference>
<evidence type="ECO:0000313" key="12">
    <source>
        <dbReference type="Proteomes" id="UP000075320"/>
    </source>
</evidence>
<comment type="function">
    <text evidence="7 10">This protein binds specifically to 23S rRNA; its binding is stimulated by other ribosomal proteins, e.g., L4, L17, and L20. It is important during the early stages of 50S assembly. It makes multiple contacts with different domains of the 23S rRNA in the assembled 50S subunit and ribosome.</text>
</comment>
<keyword evidence="3 7" id="KW-0694">RNA-binding</keyword>
<dbReference type="PANTHER" id="PTHR13501:SF8">
    <property type="entry name" value="LARGE RIBOSOMAL SUBUNIT PROTEIN UL22M"/>
    <property type="match status" value="1"/>
</dbReference>
<dbReference type="Gene3D" id="3.90.470.10">
    <property type="entry name" value="Ribosomal protein L22/L17"/>
    <property type="match status" value="1"/>
</dbReference>
<comment type="subunit">
    <text evidence="7 9">Part of the 50S ribosomal subunit.</text>
</comment>
<name>A0A150WN90_BDEBC</name>
<dbReference type="InterPro" id="IPR047867">
    <property type="entry name" value="Ribosomal_uL22_bac/org-type"/>
</dbReference>
<reference evidence="11 12" key="1">
    <citation type="submission" date="2016-03" db="EMBL/GenBank/DDBJ databases">
        <authorList>
            <person name="Ploux O."/>
        </authorList>
    </citation>
    <scope>NUCLEOTIDE SEQUENCE [LARGE SCALE GENOMIC DNA]</scope>
    <source>
        <strain evidence="11 12">R0</strain>
    </source>
</reference>
<keyword evidence="2 7" id="KW-0699">rRNA-binding</keyword>
<keyword evidence="12" id="KW-1185">Reference proteome</keyword>
<dbReference type="InterPro" id="IPR018260">
    <property type="entry name" value="Ribosomal_uL22_CS"/>
</dbReference>
<evidence type="ECO:0000256" key="6">
    <source>
        <dbReference type="ARBA" id="ARBA00035207"/>
    </source>
</evidence>
<evidence type="ECO:0000256" key="5">
    <source>
        <dbReference type="ARBA" id="ARBA00023274"/>
    </source>
</evidence>
<keyword evidence="5 7" id="KW-0687">Ribonucleoprotein</keyword>
<dbReference type="HAMAP" id="MF_01331_B">
    <property type="entry name" value="Ribosomal_uL22_B"/>
    <property type="match status" value="1"/>
</dbReference>
<comment type="similarity">
    <text evidence="1 7 8">Belongs to the universal ribosomal protein uL22 family.</text>
</comment>
<evidence type="ECO:0000256" key="4">
    <source>
        <dbReference type="ARBA" id="ARBA00022980"/>
    </source>
</evidence>
<gene>
    <name evidence="7" type="primary">rplV</name>
    <name evidence="11" type="ORF">AZI86_02010</name>
</gene>
<dbReference type="GO" id="GO:0003735">
    <property type="term" value="F:structural constituent of ribosome"/>
    <property type="evidence" value="ECO:0007669"/>
    <property type="project" value="InterPro"/>
</dbReference>
<dbReference type="GO" id="GO:0006412">
    <property type="term" value="P:translation"/>
    <property type="evidence" value="ECO:0007669"/>
    <property type="project" value="UniProtKB-UniRule"/>
</dbReference>
<dbReference type="PROSITE" id="PS00464">
    <property type="entry name" value="RIBOSOMAL_L22"/>
    <property type="match status" value="1"/>
</dbReference>
<evidence type="ECO:0000256" key="2">
    <source>
        <dbReference type="ARBA" id="ARBA00022730"/>
    </source>
</evidence>
<dbReference type="AlphaFoldDB" id="A0A150WN90"/>
<evidence type="ECO:0000256" key="7">
    <source>
        <dbReference type="HAMAP-Rule" id="MF_01331"/>
    </source>
</evidence>
<dbReference type="EMBL" id="LUKE01000001">
    <property type="protein sequence ID" value="KYG65870.1"/>
    <property type="molecule type" value="Genomic_DNA"/>
</dbReference>
<evidence type="ECO:0000256" key="9">
    <source>
        <dbReference type="RuleBase" id="RU004006"/>
    </source>
</evidence>
<dbReference type="InterPro" id="IPR005727">
    <property type="entry name" value="Ribosomal_uL22_bac/chlpt-type"/>
</dbReference>
<dbReference type="GO" id="GO:0019843">
    <property type="term" value="F:rRNA binding"/>
    <property type="evidence" value="ECO:0007669"/>
    <property type="project" value="UniProtKB-UniRule"/>
</dbReference>
<dbReference type="Pfam" id="PF00237">
    <property type="entry name" value="Ribosomal_L22"/>
    <property type="match status" value="1"/>
</dbReference>